<keyword evidence="2" id="KW-1185">Reference proteome</keyword>
<protein>
    <submittedName>
        <fullName evidence="1">Alpha/beta-hydrolase</fullName>
    </submittedName>
</protein>
<gene>
    <name evidence="1" type="ORF">BV22DRAFT_1005166</name>
</gene>
<accession>A0ACB8BT77</accession>
<name>A0ACB8BT77_9AGAM</name>
<dbReference type="EMBL" id="MU266355">
    <property type="protein sequence ID" value="KAH7928261.1"/>
    <property type="molecule type" value="Genomic_DNA"/>
</dbReference>
<dbReference type="Proteomes" id="UP000790709">
    <property type="component" value="Unassembled WGS sequence"/>
</dbReference>
<comment type="caution">
    <text evidence="1">The sequence shown here is derived from an EMBL/GenBank/DDBJ whole genome shotgun (WGS) entry which is preliminary data.</text>
</comment>
<organism evidence="1 2">
    <name type="scientific">Leucogyrophana mollusca</name>
    <dbReference type="NCBI Taxonomy" id="85980"/>
    <lineage>
        <taxon>Eukaryota</taxon>
        <taxon>Fungi</taxon>
        <taxon>Dikarya</taxon>
        <taxon>Basidiomycota</taxon>
        <taxon>Agaricomycotina</taxon>
        <taxon>Agaricomycetes</taxon>
        <taxon>Agaricomycetidae</taxon>
        <taxon>Boletales</taxon>
        <taxon>Boletales incertae sedis</taxon>
        <taxon>Leucogyrophana</taxon>
    </lineage>
</organism>
<evidence type="ECO:0000313" key="2">
    <source>
        <dbReference type="Proteomes" id="UP000790709"/>
    </source>
</evidence>
<proteinExistence type="predicted"/>
<sequence>MVHSIVTLENTIRLSTHVQLELATCTPNPAARSSKLAVCLHPWSWLGGNMHDPVIHLVVRLLQKKNYHVVYYNSRGVGKSTGMASLTGRPEADDLKALVNQTLEEMPHIDSVTIIATRTFQGYSYGALIASLQPVLSPPIKTSHVLLSYPLSPRGLLTLFNTKTYASAISALLREPTSNLLIVFGENDEFTSKSKYDAWAKLLKEQEPGKAALEIVSIPGASHFWRATEEQRMLEETLENWLS</sequence>
<reference evidence="1" key="1">
    <citation type="journal article" date="2021" name="New Phytol.">
        <title>Evolutionary innovations through gain and loss of genes in the ectomycorrhizal Boletales.</title>
        <authorList>
            <person name="Wu G."/>
            <person name="Miyauchi S."/>
            <person name="Morin E."/>
            <person name="Kuo A."/>
            <person name="Drula E."/>
            <person name="Varga T."/>
            <person name="Kohler A."/>
            <person name="Feng B."/>
            <person name="Cao Y."/>
            <person name="Lipzen A."/>
            <person name="Daum C."/>
            <person name="Hundley H."/>
            <person name="Pangilinan J."/>
            <person name="Johnson J."/>
            <person name="Barry K."/>
            <person name="LaButti K."/>
            <person name="Ng V."/>
            <person name="Ahrendt S."/>
            <person name="Min B."/>
            <person name="Choi I.G."/>
            <person name="Park H."/>
            <person name="Plett J.M."/>
            <person name="Magnuson J."/>
            <person name="Spatafora J.W."/>
            <person name="Nagy L.G."/>
            <person name="Henrissat B."/>
            <person name="Grigoriev I.V."/>
            <person name="Yang Z.L."/>
            <person name="Xu J."/>
            <person name="Martin F.M."/>
        </authorList>
    </citation>
    <scope>NUCLEOTIDE SEQUENCE</scope>
    <source>
        <strain evidence="1">KUC20120723A-06</strain>
    </source>
</reference>
<evidence type="ECO:0000313" key="1">
    <source>
        <dbReference type="EMBL" id="KAH7928261.1"/>
    </source>
</evidence>